<comment type="caution">
    <text evidence="4">The sequence shown here is derived from an EMBL/GenBank/DDBJ whole genome shotgun (WGS) entry which is preliminary data.</text>
</comment>
<dbReference type="AlphaFoldDB" id="A0A326U625"/>
<dbReference type="GO" id="GO:0016787">
    <property type="term" value="F:hydrolase activity"/>
    <property type="evidence" value="ECO:0007669"/>
    <property type="project" value="UniProtKB-KW"/>
</dbReference>
<organism evidence="4 5">
    <name type="scientific">Thermosporothrix hazakensis</name>
    <dbReference type="NCBI Taxonomy" id="644383"/>
    <lineage>
        <taxon>Bacteria</taxon>
        <taxon>Bacillati</taxon>
        <taxon>Chloroflexota</taxon>
        <taxon>Ktedonobacteria</taxon>
        <taxon>Ktedonobacterales</taxon>
        <taxon>Thermosporotrichaceae</taxon>
        <taxon>Thermosporothrix</taxon>
    </lineage>
</organism>
<evidence type="ECO:0000256" key="2">
    <source>
        <dbReference type="ARBA" id="ARBA00022801"/>
    </source>
</evidence>
<dbReference type="PANTHER" id="PTHR43046">
    <property type="entry name" value="GDP-MANNOSE MANNOSYL HYDROLASE"/>
    <property type="match status" value="1"/>
</dbReference>
<evidence type="ECO:0000313" key="4">
    <source>
        <dbReference type="EMBL" id="PZW27482.1"/>
    </source>
</evidence>
<evidence type="ECO:0000313" key="5">
    <source>
        <dbReference type="Proteomes" id="UP000248806"/>
    </source>
</evidence>
<protein>
    <submittedName>
        <fullName evidence="4">ADP-ribose pyrophosphatase YjhB (NUDIX family)</fullName>
    </submittedName>
</protein>
<feature type="domain" description="Nudix hydrolase" evidence="3">
    <location>
        <begin position="10"/>
        <end position="146"/>
    </location>
</feature>
<name>A0A326U625_THEHA</name>
<dbReference type="PROSITE" id="PS51462">
    <property type="entry name" value="NUDIX"/>
    <property type="match status" value="1"/>
</dbReference>
<dbReference type="CDD" id="cd04688">
    <property type="entry name" value="NUDIX_Hydrolase"/>
    <property type="match status" value="1"/>
</dbReference>
<dbReference type="SUPFAM" id="SSF55811">
    <property type="entry name" value="Nudix"/>
    <property type="match status" value="1"/>
</dbReference>
<reference evidence="4 5" key="1">
    <citation type="submission" date="2018-06" db="EMBL/GenBank/DDBJ databases">
        <title>Genomic Encyclopedia of Archaeal and Bacterial Type Strains, Phase II (KMG-II): from individual species to whole genera.</title>
        <authorList>
            <person name="Goeker M."/>
        </authorList>
    </citation>
    <scope>NUCLEOTIDE SEQUENCE [LARGE SCALE GENOMIC DNA]</scope>
    <source>
        <strain evidence="4 5">ATCC BAA-1881</strain>
    </source>
</reference>
<gene>
    <name evidence="4" type="ORF">EI42_03569</name>
</gene>
<dbReference type="Pfam" id="PF00293">
    <property type="entry name" value="NUDIX"/>
    <property type="match status" value="1"/>
</dbReference>
<accession>A0A326U625</accession>
<dbReference type="Gene3D" id="3.90.79.10">
    <property type="entry name" value="Nucleoside Triphosphate Pyrophosphohydrolase"/>
    <property type="match status" value="1"/>
</dbReference>
<comment type="cofactor">
    <cofactor evidence="1">
        <name>Mg(2+)</name>
        <dbReference type="ChEBI" id="CHEBI:18420"/>
    </cofactor>
</comment>
<proteinExistence type="predicted"/>
<dbReference type="PANTHER" id="PTHR43046:SF14">
    <property type="entry name" value="MUTT_NUDIX FAMILY PROTEIN"/>
    <property type="match status" value="1"/>
</dbReference>
<dbReference type="RefSeq" id="WP_111323927.1">
    <property type="nucleotide sequence ID" value="NZ_BIFX01000001.1"/>
</dbReference>
<keyword evidence="2" id="KW-0378">Hydrolase</keyword>
<keyword evidence="5" id="KW-1185">Reference proteome</keyword>
<dbReference type="Proteomes" id="UP000248806">
    <property type="component" value="Unassembled WGS sequence"/>
</dbReference>
<sequence>MISFDHGKTRFHCRVGGVALHNGRVLLNRFEDADFWFLPGGRAEFDETSHESLIREMREELNEQASIERLLWIAENFFQDGERTFQELGLYFLISFPSSSSVYQQEAFLGYEKDVHLIYRWFPLDQVPALNLKPDFLRKTLLELPEAPVHLIVRD</sequence>
<dbReference type="EMBL" id="QKUF01000012">
    <property type="protein sequence ID" value="PZW27482.1"/>
    <property type="molecule type" value="Genomic_DNA"/>
</dbReference>
<evidence type="ECO:0000259" key="3">
    <source>
        <dbReference type="PROSITE" id="PS51462"/>
    </source>
</evidence>
<dbReference type="InterPro" id="IPR015797">
    <property type="entry name" value="NUDIX_hydrolase-like_dom_sf"/>
</dbReference>
<evidence type="ECO:0000256" key="1">
    <source>
        <dbReference type="ARBA" id="ARBA00001946"/>
    </source>
</evidence>
<dbReference type="InterPro" id="IPR000086">
    <property type="entry name" value="NUDIX_hydrolase_dom"/>
</dbReference>